<geneLocation type="plasmid" evidence="2">
    <name>pmm259</name>
</geneLocation>
<gene>
    <name evidence="1" type="ORF">Mame_05072</name>
</gene>
<dbReference type="EMBL" id="CP020332">
    <property type="protein sequence ID" value="AQZ54364.1"/>
    <property type="molecule type" value="Genomic_DNA"/>
</dbReference>
<keyword evidence="2" id="KW-1185">Reference proteome</keyword>
<evidence type="ECO:0008006" key="3">
    <source>
        <dbReference type="Google" id="ProtNLM"/>
    </source>
</evidence>
<protein>
    <recommendedName>
        <fullName evidence="3">Crp/Fnr family transcriptional regulator</fullName>
    </recommendedName>
</protein>
<organism evidence="1 2">
    <name type="scientific">Martelella mediterranea DSM 17316</name>
    <dbReference type="NCBI Taxonomy" id="1122214"/>
    <lineage>
        <taxon>Bacteria</taxon>
        <taxon>Pseudomonadati</taxon>
        <taxon>Pseudomonadota</taxon>
        <taxon>Alphaproteobacteria</taxon>
        <taxon>Hyphomicrobiales</taxon>
        <taxon>Aurantimonadaceae</taxon>
        <taxon>Martelella</taxon>
    </lineage>
</organism>
<evidence type="ECO:0000313" key="1">
    <source>
        <dbReference type="EMBL" id="AQZ54364.1"/>
    </source>
</evidence>
<proteinExistence type="predicted"/>
<keyword evidence="1" id="KW-0614">Plasmid</keyword>
<accession>A0A1U9Z9K8</accession>
<dbReference type="InterPro" id="IPR018490">
    <property type="entry name" value="cNMP-bd_dom_sf"/>
</dbReference>
<dbReference type="RefSeq" id="WP_018065764.1">
    <property type="nucleotide sequence ID" value="NZ_AQWH01000016.1"/>
</dbReference>
<sequence length="84" mass="9294">MQISGPLQKAYRSIPRSSVVDAYTALRPKQAKLRAAKGQTIVQESGYAEHSMLLLNGWAALSKTMPEGEVQIIDGHRQLNEAWT</sequence>
<dbReference type="SUPFAM" id="SSF51206">
    <property type="entry name" value="cAMP-binding domain-like"/>
    <property type="match status" value="1"/>
</dbReference>
<dbReference type="KEGG" id="mmed:Mame_05072"/>
<dbReference type="AlphaFoldDB" id="A0A1U9Z9K8"/>
<dbReference type="Proteomes" id="UP000191135">
    <property type="component" value="Plasmid pMM259"/>
</dbReference>
<evidence type="ECO:0000313" key="2">
    <source>
        <dbReference type="Proteomes" id="UP000191135"/>
    </source>
</evidence>
<name>A0A1U9Z9K8_9HYPH</name>
<reference evidence="1 2" key="1">
    <citation type="submission" date="2017-03" db="EMBL/GenBank/DDBJ databases">
        <title>Foreign affairs: Plasmid Transfer between Roseobacters and Rhizobia.</title>
        <authorList>
            <person name="Bartling P."/>
            <person name="Bunk B."/>
            <person name="Overmann J."/>
            <person name="Brinkmann H."/>
            <person name="Petersen J."/>
        </authorList>
    </citation>
    <scope>NUCLEOTIDE SEQUENCE [LARGE SCALE GENOMIC DNA]</scope>
    <source>
        <strain evidence="1 2">MACL11</strain>
        <plasmid evidence="2">Plasmid pmm259</plasmid>
    </source>
</reference>